<keyword evidence="2" id="KW-1185">Reference proteome</keyword>
<comment type="caution">
    <text evidence="1">The sequence shown here is derived from an EMBL/GenBank/DDBJ whole genome shotgun (WGS) entry which is preliminary data.</text>
</comment>
<reference evidence="1 2" key="1">
    <citation type="submission" date="2024-09" db="EMBL/GenBank/DDBJ databases">
        <authorList>
            <person name="Sun Q."/>
            <person name="Mori K."/>
        </authorList>
    </citation>
    <scope>NUCLEOTIDE SEQUENCE [LARGE SCALE GENOMIC DNA]</scope>
    <source>
        <strain evidence="1 2">CECT 7955</strain>
    </source>
</reference>
<proteinExistence type="predicted"/>
<dbReference type="RefSeq" id="WP_236454917.1">
    <property type="nucleotide sequence ID" value="NZ_CBCSGE010000046.1"/>
</dbReference>
<gene>
    <name evidence="1" type="ORF">ACFFVF_04430</name>
</gene>
<evidence type="ECO:0000313" key="1">
    <source>
        <dbReference type="EMBL" id="MFB9095750.1"/>
    </source>
</evidence>
<dbReference type="Proteomes" id="UP001589607">
    <property type="component" value="Unassembled WGS sequence"/>
</dbReference>
<protein>
    <submittedName>
        <fullName evidence="1">Uncharacterized protein</fullName>
    </submittedName>
</protein>
<accession>A0ABV5GK46</accession>
<name>A0ABV5GK46_9FLAO</name>
<evidence type="ECO:0000313" key="2">
    <source>
        <dbReference type="Proteomes" id="UP001589607"/>
    </source>
</evidence>
<dbReference type="EMBL" id="JBHMEY010000009">
    <property type="protein sequence ID" value="MFB9095750.1"/>
    <property type="molecule type" value="Genomic_DNA"/>
</dbReference>
<organism evidence="1 2">
    <name type="scientific">Flavobacterium jumunjinense</name>
    <dbReference type="NCBI Taxonomy" id="998845"/>
    <lineage>
        <taxon>Bacteria</taxon>
        <taxon>Pseudomonadati</taxon>
        <taxon>Bacteroidota</taxon>
        <taxon>Flavobacteriia</taxon>
        <taxon>Flavobacteriales</taxon>
        <taxon>Flavobacteriaceae</taxon>
        <taxon>Flavobacterium</taxon>
    </lineage>
</organism>
<sequence>MAHSNFTIKFITIEPLINSNLEPKPVIHNKNSRRNKIKEVWNEKNYETKTIYWRLRKYSGDYIYNGLDWHHQSSAKELNYDELTTENILPILNSKNVFDFDYLPKENDMIWMHLEYTNKQYRFKVRPILWSFISFLYKDNKWTINKGFDHIHYNFEEYKNGIVEFNKHIESS</sequence>